<dbReference type="Pfam" id="PF01127">
    <property type="entry name" value="Sdh_cyt"/>
    <property type="match status" value="1"/>
</dbReference>
<evidence type="ECO:0000256" key="1">
    <source>
        <dbReference type="ARBA" id="ARBA00004050"/>
    </source>
</evidence>
<comment type="subcellular location">
    <subcellularLocation>
        <location evidence="2">Membrane</location>
    </subcellularLocation>
</comment>
<evidence type="ECO:0000256" key="13">
    <source>
        <dbReference type="SAM" id="Phobius"/>
    </source>
</evidence>
<gene>
    <name evidence="14" type="ORF">AIOL_003219</name>
</gene>
<keyword evidence="10 13" id="KW-0472">Membrane</keyword>
<reference evidence="14 15" key="1">
    <citation type="submission" date="2015-06" db="EMBL/GenBank/DDBJ databases">
        <title>Draft genome sequence of an Alphaproteobacteria species associated to the Mediterranean sponge Oscarella lobularis.</title>
        <authorList>
            <person name="Jourda C."/>
            <person name="Santini S."/>
            <person name="Claverie J.-M."/>
        </authorList>
    </citation>
    <scope>NUCLEOTIDE SEQUENCE [LARGE SCALE GENOMIC DNA]</scope>
    <source>
        <strain evidence="14">IGS</strain>
    </source>
</reference>
<dbReference type="Proteomes" id="UP000037178">
    <property type="component" value="Unassembled WGS sequence"/>
</dbReference>
<comment type="function">
    <text evidence="1">Membrane-anchoring subunit of succinate dehydrogenase (SDH).</text>
</comment>
<evidence type="ECO:0000256" key="12">
    <source>
        <dbReference type="PIRSR" id="PIRSR000178-1"/>
    </source>
</evidence>
<keyword evidence="7 12" id="KW-0479">Metal-binding</keyword>
<feature type="binding site" description="axial binding residue" evidence="12">
    <location>
        <position position="56"/>
    </location>
    <ligand>
        <name>heme</name>
        <dbReference type="ChEBI" id="CHEBI:30413"/>
        <note>ligand shared with second transmembrane subunit</note>
    </ligand>
    <ligandPart>
        <name>Fe</name>
        <dbReference type="ChEBI" id="CHEBI:18248"/>
    </ligandPart>
</feature>
<comment type="similarity">
    <text evidence="3">Belongs to the cytochrome b560 family.</text>
</comment>
<keyword evidence="15" id="KW-1185">Reference proteome</keyword>
<evidence type="ECO:0000313" key="14">
    <source>
        <dbReference type="EMBL" id="KMW58248.1"/>
    </source>
</evidence>
<sequence length="99" mass="10825">MVRLTGIALLGAAVFVVWWLLAAATSQAAFGGIDAFLRSWFGDLIMFGATWAVFYHVLGRLRHVLWDFGYCLEVETSERLAIGMFGLATLLALICAVAL</sequence>
<comment type="caution">
    <text evidence="14">The sequence shown here is derived from an EMBL/GenBank/DDBJ whole genome shotgun (WGS) entry which is preliminary data.</text>
</comment>
<dbReference type="CDD" id="cd03499">
    <property type="entry name" value="SQR_TypeC_SdhC"/>
    <property type="match status" value="1"/>
</dbReference>
<organism evidence="14 15">
    <name type="scientific">Candidatus Rhodobacter oscarellae</name>
    <dbReference type="NCBI Taxonomy" id="1675527"/>
    <lineage>
        <taxon>Bacteria</taxon>
        <taxon>Pseudomonadati</taxon>
        <taxon>Pseudomonadota</taxon>
        <taxon>Alphaproteobacteria</taxon>
        <taxon>Rhodobacterales</taxon>
        <taxon>Rhodobacter group</taxon>
        <taxon>Rhodobacter</taxon>
    </lineage>
</organism>
<dbReference type="STRING" id="1675527.AIOL_003219"/>
<dbReference type="InterPro" id="IPR034804">
    <property type="entry name" value="SQR/QFR_C/D"/>
</dbReference>
<dbReference type="GO" id="GO:0046872">
    <property type="term" value="F:metal ion binding"/>
    <property type="evidence" value="ECO:0007669"/>
    <property type="project" value="UniProtKB-KW"/>
</dbReference>
<evidence type="ECO:0000256" key="5">
    <source>
        <dbReference type="ARBA" id="ARBA00022617"/>
    </source>
</evidence>
<comment type="cofactor">
    <cofactor evidence="12">
        <name>heme</name>
        <dbReference type="ChEBI" id="CHEBI:30413"/>
    </cofactor>
    <text evidence="12">The heme is bound between the two transmembrane subunits.</text>
</comment>
<dbReference type="GO" id="GO:0006099">
    <property type="term" value="P:tricarboxylic acid cycle"/>
    <property type="evidence" value="ECO:0007669"/>
    <property type="project" value="InterPro"/>
</dbReference>
<keyword evidence="6 13" id="KW-0812">Transmembrane</keyword>
<dbReference type="Gene3D" id="1.20.1300.10">
    <property type="entry name" value="Fumarate reductase/succinate dehydrogenase, transmembrane subunit"/>
    <property type="match status" value="1"/>
</dbReference>
<dbReference type="SUPFAM" id="SSF81343">
    <property type="entry name" value="Fumarate reductase respiratory complex transmembrane subunits"/>
    <property type="match status" value="1"/>
</dbReference>
<accession>A0A0J9GXP1</accession>
<evidence type="ECO:0000256" key="4">
    <source>
        <dbReference type="ARBA" id="ARBA00020076"/>
    </source>
</evidence>
<evidence type="ECO:0000256" key="6">
    <source>
        <dbReference type="ARBA" id="ARBA00022692"/>
    </source>
</evidence>
<evidence type="ECO:0000256" key="2">
    <source>
        <dbReference type="ARBA" id="ARBA00004370"/>
    </source>
</evidence>
<evidence type="ECO:0000256" key="9">
    <source>
        <dbReference type="ARBA" id="ARBA00023004"/>
    </source>
</evidence>
<dbReference type="GO" id="GO:0009055">
    <property type="term" value="F:electron transfer activity"/>
    <property type="evidence" value="ECO:0007669"/>
    <property type="project" value="InterPro"/>
</dbReference>
<protein>
    <recommendedName>
        <fullName evidence="4">Succinate dehydrogenase cytochrome b556 subunit</fullName>
    </recommendedName>
</protein>
<dbReference type="PATRIC" id="fig|1675527.3.peg.3364"/>
<dbReference type="PIRSF" id="PIRSF000178">
    <property type="entry name" value="SDH_cyt_b560"/>
    <property type="match status" value="1"/>
</dbReference>
<dbReference type="NCBIfam" id="TIGR02970">
    <property type="entry name" value="succ_dehyd_cytB"/>
    <property type="match status" value="1"/>
</dbReference>
<keyword evidence="5 12" id="KW-0349">Heme</keyword>
<dbReference type="InterPro" id="IPR000701">
    <property type="entry name" value="SuccDH_FuR_B_TM-su"/>
</dbReference>
<proteinExistence type="inferred from homology"/>
<keyword evidence="9 12" id="KW-0408">Iron</keyword>
<keyword evidence="8 13" id="KW-1133">Transmembrane helix</keyword>
<dbReference type="InterPro" id="IPR014314">
    <property type="entry name" value="Succ_DH_cytb556"/>
</dbReference>
<dbReference type="GO" id="GO:0016020">
    <property type="term" value="C:membrane"/>
    <property type="evidence" value="ECO:0007669"/>
    <property type="project" value="UniProtKB-SubCell"/>
</dbReference>
<evidence type="ECO:0000256" key="7">
    <source>
        <dbReference type="ARBA" id="ARBA00022723"/>
    </source>
</evidence>
<feature type="transmembrane region" description="Helical" evidence="13">
    <location>
        <begin position="79"/>
        <end position="98"/>
    </location>
</feature>
<evidence type="ECO:0000256" key="3">
    <source>
        <dbReference type="ARBA" id="ARBA00007244"/>
    </source>
</evidence>
<comment type="subunit">
    <text evidence="11">Part of an enzyme complex containing four subunits: a flavoprotein, an iron-sulfur protein, plus two membrane-anchoring proteins, SdhC and SdhD. The complex can form homotrimers.</text>
</comment>
<evidence type="ECO:0000256" key="10">
    <source>
        <dbReference type="ARBA" id="ARBA00023136"/>
    </source>
</evidence>
<evidence type="ECO:0000256" key="11">
    <source>
        <dbReference type="ARBA" id="ARBA00025912"/>
    </source>
</evidence>
<feature type="transmembrane region" description="Helical" evidence="13">
    <location>
        <begin position="38"/>
        <end position="58"/>
    </location>
</feature>
<dbReference type="AlphaFoldDB" id="A0A0J9GXP1"/>
<name>A0A0J9GXP1_9RHOB</name>
<evidence type="ECO:0000313" key="15">
    <source>
        <dbReference type="Proteomes" id="UP000037178"/>
    </source>
</evidence>
<dbReference type="EMBL" id="LFTY01000002">
    <property type="protein sequence ID" value="KMW58248.1"/>
    <property type="molecule type" value="Genomic_DNA"/>
</dbReference>
<evidence type="ECO:0000256" key="8">
    <source>
        <dbReference type="ARBA" id="ARBA00022989"/>
    </source>
</evidence>